<comment type="caution">
    <text evidence="7">The sequence shown here is derived from an EMBL/GenBank/DDBJ whole genome shotgun (WGS) entry which is preliminary data.</text>
</comment>
<evidence type="ECO:0000313" key="7">
    <source>
        <dbReference type="EMBL" id="PAU17513.1"/>
    </source>
</evidence>
<dbReference type="EMBL" id="AASEBA010000037">
    <property type="protein sequence ID" value="EFC9751209.1"/>
    <property type="molecule type" value="Genomic_DNA"/>
</dbReference>
<evidence type="ECO:0000313" key="8">
    <source>
        <dbReference type="Proteomes" id="UP000218543"/>
    </source>
</evidence>
<dbReference type="InterPro" id="IPR025317">
    <property type="entry name" value="DUF4222"/>
</dbReference>
<reference evidence="4 11" key="4">
    <citation type="submission" date="2019-12" db="EMBL/GenBank/DDBJ databases">
        <authorList>
            <consortium name="NARMS: The National Antimicrobial Resistance Monitoring System"/>
        </authorList>
    </citation>
    <scope>NUCLEOTIDE SEQUENCE [LARGE SCALE GENOMIC DNA]</scope>
    <source>
        <strain evidence="3 10">CVM N18EC122</strain>
        <strain evidence="4 11">CVM N19EC0596</strain>
    </source>
</reference>
<reference evidence="6 9" key="3">
    <citation type="submission" date="2019-12" db="EMBL/GenBank/DDBJ databases">
        <title>Enteriobacteria Tanzani isolates_8377-8380.</title>
        <authorList>
            <person name="Subbiah M."/>
            <person name="Call D."/>
        </authorList>
    </citation>
    <scope>NUCLEOTIDE SEQUENCE [LARGE SCALE GENOMIC DNA]</scope>
    <source>
        <strain evidence="6 9">8378wB3</strain>
    </source>
</reference>
<dbReference type="Proteomes" id="UP001247581">
    <property type="component" value="Unassembled WGS sequence"/>
</dbReference>
<dbReference type="AlphaFoldDB" id="A0A243ZSE2"/>
<dbReference type="Proteomes" id="UP000537181">
    <property type="component" value="Unassembled WGS sequence"/>
</dbReference>
<name>A0A243ZSE2_ECOLX</name>
<dbReference type="EMBL" id="MRVZ01000090">
    <property type="protein sequence ID" value="PAU17513.1"/>
    <property type="molecule type" value="Genomic_DNA"/>
</dbReference>
<reference evidence="5 13" key="5">
    <citation type="submission" date="2022-07" db="EMBL/GenBank/DDBJ databases">
        <title>The wastewater resistome of Residential Aged Care Facilities indicates a role of antimicrobial stewardship in reducing resistance.</title>
        <authorList>
            <person name="Sapula S."/>
            <person name="Hart B.J."/>
            <person name="Henrietta V."/>
            <person name="Amsalu A."/>
            <person name="Jon W."/>
            <person name="Siderius N."/>
            <person name="Nguyen L."/>
            <person name="Turnidge J."/>
            <person name="Gerber C."/>
        </authorList>
    </citation>
    <scope>NUCLEOTIDE SEQUENCE [LARGE SCALE GENOMIC DNA]</scope>
    <source>
        <strain evidence="5 13">ECA685</strain>
    </source>
</reference>
<dbReference type="Proteomes" id="UP000532204">
    <property type="component" value="Unassembled WGS sequence"/>
</dbReference>
<evidence type="ECO:0000313" key="3">
    <source>
        <dbReference type="EMBL" id="EFC9751209.1"/>
    </source>
</evidence>
<evidence type="ECO:0000313" key="12">
    <source>
        <dbReference type="Proteomes" id="UP000567387"/>
    </source>
</evidence>
<evidence type="ECO:0000313" key="2">
    <source>
        <dbReference type="EMBL" id="EFA8786532.1"/>
    </source>
</evidence>
<dbReference type="Proteomes" id="UP000218543">
    <property type="component" value="Unassembled WGS sequence"/>
</dbReference>
<evidence type="ECO:0000313" key="9">
    <source>
        <dbReference type="Proteomes" id="UP000441160"/>
    </source>
</evidence>
<reference evidence="2 12" key="2">
    <citation type="submission" date="2018-08" db="EMBL/GenBank/DDBJ databases">
        <authorList>
            <consortium name="PulseNet: The National Subtyping Network for Foodborne Disease Surveillance"/>
            <person name="Tarr C.L."/>
            <person name="Trees E."/>
            <person name="Katz L.S."/>
            <person name="Carleton-Romer H.A."/>
            <person name="Stroika S."/>
            <person name="Kucerova Z."/>
            <person name="Roache K.F."/>
            <person name="Sabol A.L."/>
            <person name="Besser J."/>
            <person name="Gerner-Smidt P."/>
        </authorList>
    </citation>
    <scope>NUCLEOTIDE SEQUENCE [LARGE SCALE GENOMIC DNA]</scope>
    <source>
        <strain evidence="2 12">PNUSAE011918</strain>
    </source>
</reference>
<evidence type="ECO:0000256" key="1">
    <source>
        <dbReference type="SAM" id="MobiDB-lite"/>
    </source>
</evidence>
<evidence type="ECO:0000313" key="11">
    <source>
        <dbReference type="Proteomes" id="UP000537181"/>
    </source>
</evidence>
<evidence type="ECO:0000313" key="13">
    <source>
        <dbReference type="Proteomes" id="UP001247581"/>
    </source>
</evidence>
<evidence type="ECO:0000313" key="6">
    <source>
        <dbReference type="EMBL" id="MWU33337.1"/>
    </source>
</evidence>
<dbReference type="Proteomes" id="UP000441160">
    <property type="component" value="Unassembled WGS sequence"/>
</dbReference>
<dbReference type="Proteomes" id="UP000567387">
    <property type="component" value="Unassembled WGS sequence"/>
</dbReference>
<dbReference type="Pfam" id="PF13973">
    <property type="entry name" value="DUF4222"/>
    <property type="match status" value="1"/>
</dbReference>
<evidence type="ECO:0000313" key="10">
    <source>
        <dbReference type="Proteomes" id="UP000532204"/>
    </source>
</evidence>
<dbReference type="EMBL" id="AASWKX010000031">
    <property type="protein sequence ID" value="EFH6167456.1"/>
    <property type="molecule type" value="Genomic_DNA"/>
</dbReference>
<dbReference type="RefSeq" id="WP_000488419.1">
    <property type="nucleotide sequence ID" value="NZ_AP022095.1"/>
</dbReference>
<evidence type="ECO:0000313" key="5">
    <source>
        <dbReference type="EMBL" id="MDR6047226.1"/>
    </source>
</evidence>
<reference evidence="7 8" key="1">
    <citation type="submission" date="2016-12" db="EMBL/GenBank/DDBJ databases">
        <title>Real-Time Genomic Investigation Underlying the Public Health Response to a Shiga Toxin-Producing Escherichia Coli O26:H11 Outbreak in a Nursery.</title>
        <authorList>
            <person name="Ferdous M."/>
            <person name="Moran-Gilad J."/>
            <person name="Rossen J.W."/>
            <person name="Gdalevich M."/>
        </authorList>
    </citation>
    <scope>NUCLEOTIDE SEQUENCE [LARGE SCALE GENOMIC DNA]</scope>
    <source>
        <strain evidence="7 8">STEC 514-2</strain>
    </source>
</reference>
<dbReference type="EMBL" id="WTRX01000055">
    <property type="protein sequence ID" value="MWU33337.1"/>
    <property type="molecule type" value="Genomic_DNA"/>
</dbReference>
<dbReference type="EMBL" id="JANIDP010000044">
    <property type="protein sequence ID" value="MDR6047226.1"/>
    <property type="molecule type" value="Genomic_DNA"/>
</dbReference>
<protein>
    <submittedName>
        <fullName evidence="2">DUF4222 domain-containing protein</fullName>
    </submittedName>
</protein>
<evidence type="ECO:0000313" key="4">
    <source>
        <dbReference type="EMBL" id="EFH6167456.1"/>
    </source>
</evidence>
<proteinExistence type="predicted"/>
<accession>A0A243ZSE2</accession>
<gene>
    <name evidence="7" type="ORF">BTQ06_22410</name>
    <name evidence="2" type="ORF">C2R31_004461</name>
    <name evidence="3" type="ORF">E6D34_18430</name>
    <name evidence="4" type="ORF">GAJ12_20765</name>
    <name evidence="6" type="ORF">GP944_21780</name>
    <name evidence="5" type="ORF">NQD80_15610</name>
</gene>
<sequence>MFRIILPNTWYVDHHGTPCKILRSTHNKVHYIRKGRTCIASMFRFNHDFEPVNKADADRIAEEIETAEHIKKLRDMRSKSRGNHGIIQPHTR</sequence>
<organism evidence="7 8">
    <name type="scientific">Escherichia coli</name>
    <dbReference type="NCBI Taxonomy" id="562"/>
    <lineage>
        <taxon>Bacteria</taxon>
        <taxon>Pseudomonadati</taxon>
        <taxon>Pseudomonadota</taxon>
        <taxon>Gammaproteobacteria</taxon>
        <taxon>Enterobacterales</taxon>
        <taxon>Enterobacteriaceae</taxon>
        <taxon>Escherichia</taxon>
    </lineage>
</organism>
<dbReference type="EMBL" id="AASCBU010000030">
    <property type="protein sequence ID" value="EFA8786532.1"/>
    <property type="molecule type" value="Genomic_DNA"/>
</dbReference>
<feature type="region of interest" description="Disordered" evidence="1">
    <location>
        <begin position="71"/>
        <end position="92"/>
    </location>
</feature>